<dbReference type="InterPro" id="IPR000330">
    <property type="entry name" value="SNF2_N"/>
</dbReference>
<evidence type="ECO:0000256" key="1">
    <source>
        <dbReference type="ARBA" id="ARBA00004123"/>
    </source>
</evidence>
<evidence type="ECO:0000259" key="13">
    <source>
        <dbReference type="PROSITE" id="PS51192"/>
    </source>
</evidence>
<feature type="region of interest" description="Disordered" evidence="11">
    <location>
        <begin position="52"/>
        <end position="71"/>
    </location>
</feature>
<dbReference type="SMART" id="SM00490">
    <property type="entry name" value="HELICc"/>
    <property type="match status" value="1"/>
</dbReference>
<dbReference type="InterPro" id="IPR002464">
    <property type="entry name" value="DNA/RNA_helicase_DEAH_CS"/>
</dbReference>
<keyword evidence="9 10" id="KW-0539">Nucleus</keyword>
<dbReference type="GO" id="GO:0016887">
    <property type="term" value="F:ATP hydrolysis activity"/>
    <property type="evidence" value="ECO:0007669"/>
    <property type="project" value="TreeGrafter"/>
</dbReference>
<evidence type="ECO:0000256" key="7">
    <source>
        <dbReference type="ARBA" id="ARBA00022853"/>
    </source>
</evidence>
<dbReference type="Gene3D" id="1.10.30.10">
    <property type="entry name" value="High mobility group box domain"/>
    <property type="match status" value="2"/>
</dbReference>
<dbReference type="InterPro" id="IPR036910">
    <property type="entry name" value="HMG_box_dom_sf"/>
</dbReference>
<feature type="region of interest" description="Disordered" evidence="11">
    <location>
        <begin position="1011"/>
        <end position="1048"/>
    </location>
</feature>
<dbReference type="InterPro" id="IPR014001">
    <property type="entry name" value="Helicase_ATP-bd"/>
</dbReference>
<feature type="compositionally biased region" description="Basic and acidic residues" evidence="11">
    <location>
        <begin position="1441"/>
        <end position="1451"/>
    </location>
</feature>
<dbReference type="CDD" id="cd17997">
    <property type="entry name" value="DEXHc_SMARCA1_SMARCA5"/>
    <property type="match status" value="1"/>
</dbReference>
<feature type="region of interest" description="Disordered" evidence="11">
    <location>
        <begin position="1254"/>
        <end position="1322"/>
    </location>
</feature>
<dbReference type="Pfam" id="PF09011">
    <property type="entry name" value="HMG_box_2"/>
    <property type="match status" value="1"/>
</dbReference>
<keyword evidence="7" id="KW-0156">Chromatin regulator</keyword>
<feature type="compositionally biased region" description="Basic and acidic residues" evidence="11">
    <location>
        <begin position="99"/>
        <end position="128"/>
    </location>
</feature>
<feature type="compositionally biased region" description="Basic and acidic residues" evidence="11">
    <location>
        <begin position="1254"/>
        <end position="1271"/>
    </location>
</feature>
<feature type="compositionally biased region" description="Basic residues" evidence="11">
    <location>
        <begin position="1452"/>
        <end position="1461"/>
    </location>
</feature>
<dbReference type="SMART" id="SM00487">
    <property type="entry name" value="DEXDc"/>
    <property type="match status" value="1"/>
</dbReference>
<evidence type="ECO:0000256" key="11">
    <source>
        <dbReference type="SAM" id="MobiDB-lite"/>
    </source>
</evidence>
<feature type="compositionally biased region" description="Acidic residues" evidence="11">
    <location>
        <begin position="179"/>
        <end position="205"/>
    </location>
</feature>
<evidence type="ECO:0000256" key="8">
    <source>
        <dbReference type="ARBA" id="ARBA00023125"/>
    </source>
</evidence>
<dbReference type="InterPro" id="IPR001650">
    <property type="entry name" value="Helicase_C-like"/>
</dbReference>
<keyword evidence="6" id="KW-0067">ATP-binding</keyword>
<dbReference type="GO" id="GO:0042393">
    <property type="term" value="F:histone binding"/>
    <property type="evidence" value="ECO:0007669"/>
    <property type="project" value="TreeGrafter"/>
</dbReference>
<feature type="compositionally biased region" description="Basic and acidic residues" evidence="11">
    <location>
        <begin position="1039"/>
        <end position="1048"/>
    </location>
</feature>
<dbReference type="Gene3D" id="1.10.10.60">
    <property type="entry name" value="Homeodomain-like"/>
    <property type="match status" value="2"/>
</dbReference>
<dbReference type="GO" id="GO:0005524">
    <property type="term" value="F:ATP binding"/>
    <property type="evidence" value="ECO:0007669"/>
    <property type="project" value="UniProtKB-KW"/>
</dbReference>
<dbReference type="Pfam" id="PF09111">
    <property type="entry name" value="SLIDE"/>
    <property type="match status" value="1"/>
</dbReference>
<comment type="subcellular location">
    <subcellularLocation>
        <location evidence="1">Nucleus</location>
    </subcellularLocation>
</comment>
<feature type="compositionally biased region" description="Basic and acidic residues" evidence="11">
    <location>
        <begin position="235"/>
        <end position="247"/>
    </location>
</feature>
<evidence type="ECO:0000256" key="10">
    <source>
        <dbReference type="PROSITE-ProRule" id="PRU00267"/>
    </source>
</evidence>
<dbReference type="FunFam" id="3.40.50.10810:FF:000005">
    <property type="entry name" value="Photoperiod-independent early flowering 1"/>
    <property type="match status" value="1"/>
</dbReference>
<gene>
    <name evidence="15" type="ORF">DBRI1063_LOCUS16432</name>
</gene>
<dbReference type="GO" id="GO:0003682">
    <property type="term" value="F:chromatin binding"/>
    <property type="evidence" value="ECO:0007669"/>
    <property type="project" value="TreeGrafter"/>
</dbReference>
<feature type="domain" description="Helicase C-terminal" evidence="14">
    <location>
        <begin position="668"/>
        <end position="819"/>
    </location>
</feature>
<dbReference type="Gene3D" id="3.40.50.10810">
    <property type="entry name" value="Tandem AAA-ATPase domain"/>
    <property type="match status" value="1"/>
</dbReference>
<dbReference type="PROSITE" id="PS00690">
    <property type="entry name" value="DEAH_ATP_HELICASE"/>
    <property type="match status" value="1"/>
</dbReference>
<dbReference type="SMART" id="SM00398">
    <property type="entry name" value="HMG"/>
    <property type="match status" value="2"/>
</dbReference>
<dbReference type="PANTHER" id="PTHR45623:SF49">
    <property type="entry name" value="SWI_SNF-RELATED MATRIX-ASSOCIATED ACTIN-DEPENDENT REGULATOR OF CHROMATIN SUBFAMILY A MEMBER 5"/>
    <property type="match status" value="1"/>
</dbReference>
<feature type="domain" description="Helicase ATP-binding" evidence="13">
    <location>
        <begin position="364"/>
        <end position="535"/>
    </location>
</feature>
<feature type="region of interest" description="Disordered" evidence="11">
    <location>
        <begin position="1441"/>
        <end position="1485"/>
    </location>
</feature>
<evidence type="ECO:0000313" key="15">
    <source>
        <dbReference type="EMBL" id="CAD9340765.1"/>
    </source>
</evidence>
<keyword evidence="4" id="KW-0378">Hydrolase</keyword>
<dbReference type="Gene3D" id="3.40.50.300">
    <property type="entry name" value="P-loop containing nucleotide triphosphate hydrolases"/>
    <property type="match status" value="1"/>
</dbReference>
<dbReference type="InterPro" id="IPR009057">
    <property type="entry name" value="Homeodomain-like_sf"/>
</dbReference>
<feature type="compositionally biased region" description="Basic and acidic residues" evidence="11">
    <location>
        <begin position="1306"/>
        <end position="1322"/>
    </location>
</feature>
<dbReference type="FunFam" id="3.40.50.300:FF:000082">
    <property type="entry name" value="ISWI chromatin remodeling complex ATPase ISW1"/>
    <property type="match status" value="1"/>
</dbReference>
<name>A0A6U3W9D1_9STRA</name>
<feature type="region of interest" description="Disordered" evidence="11">
    <location>
        <begin position="1553"/>
        <end position="1618"/>
    </location>
</feature>
<dbReference type="CDD" id="cd00084">
    <property type="entry name" value="HMG-box_SF"/>
    <property type="match status" value="2"/>
</dbReference>
<feature type="compositionally biased region" description="Basic and acidic residues" evidence="11">
    <location>
        <begin position="1553"/>
        <end position="1573"/>
    </location>
</feature>
<dbReference type="PROSITE" id="PS51194">
    <property type="entry name" value="HELICASE_CTER"/>
    <property type="match status" value="1"/>
</dbReference>
<dbReference type="InterPro" id="IPR027417">
    <property type="entry name" value="P-loop_NTPase"/>
</dbReference>
<feature type="compositionally biased region" description="Polar residues" evidence="11">
    <location>
        <begin position="1273"/>
        <end position="1285"/>
    </location>
</feature>
<dbReference type="PROSITE" id="PS50118">
    <property type="entry name" value="HMG_BOX_2"/>
    <property type="match status" value="2"/>
</dbReference>
<keyword evidence="3" id="KW-0547">Nucleotide-binding</keyword>
<evidence type="ECO:0000256" key="9">
    <source>
        <dbReference type="ARBA" id="ARBA00023242"/>
    </source>
</evidence>
<feature type="compositionally biased region" description="Basic residues" evidence="11">
    <location>
        <begin position="148"/>
        <end position="159"/>
    </location>
</feature>
<dbReference type="InterPro" id="IPR038718">
    <property type="entry name" value="SNF2-like_sf"/>
</dbReference>
<dbReference type="PANTHER" id="PTHR45623">
    <property type="entry name" value="CHROMODOMAIN-HELICASE-DNA-BINDING PROTEIN 3-RELATED-RELATED"/>
    <property type="match status" value="1"/>
</dbReference>
<dbReference type="EMBL" id="HBGN01025640">
    <property type="protein sequence ID" value="CAD9340765.1"/>
    <property type="molecule type" value="Transcribed_RNA"/>
</dbReference>
<feature type="region of interest" description="Disordered" evidence="11">
    <location>
        <begin position="99"/>
        <end position="247"/>
    </location>
</feature>
<evidence type="ECO:0000256" key="3">
    <source>
        <dbReference type="ARBA" id="ARBA00022741"/>
    </source>
</evidence>
<evidence type="ECO:0000256" key="2">
    <source>
        <dbReference type="ARBA" id="ARBA00009687"/>
    </source>
</evidence>
<protein>
    <recommendedName>
        <fullName evidence="16">Chromatin-remodeling complex ATPase chain</fullName>
    </recommendedName>
</protein>
<dbReference type="GO" id="GO:0005634">
    <property type="term" value="C:nucleus"/>
    <property type="evidence" value="ECO:0007669"/>
    <property type="project" value="UniProtKB-SubCell"/>
</dbReference>
<feature type="compositionally biased region" description="Basic and acidic residues" evidence="11">
    <location>
        <begin position="1"/>
        <end position="10"/>
    </location>
</feature>
<dbReference type="GO" id="GO:0140658">
    <property type="term" value="F:ATP-dependent chromatin remodeler activity"/>
    <property type="evidence" value="ECO:0007669"/>
    <property type="project" value="TreeGrafter"/>
</dbReference>
<evidence type="ECO:0008006" key="16">
    <source>
        <dbReference type="Google" id="ProtNLM"/>
    </source>
</evidence>
<keyword evidence="8 10" id="KW-0238">DNA-binding</keyword>
<feature type="DNA-binding region" description="HMG box" evidence="10">
    <location>
        <begin position="1483"/>
        <end position="1554"/>
    </location>
</feature>
<dbReference type="InterPro" id="IPR009071">
    <property type="entry name" value="HMG_box_dom"/>
</dbReference>
<feature type="compositionally biased region" description="Basic residues" evidence="11">
    <location>
        <begin position="129"/>
        <end position="141"/>
    </location>
</feature>
<feature type="compositionally biased region" description="Polar residues" evidence="11">
    <location>
        <begin position="18"/>
        <end position="28"/>
    </location>
</feature>
<evidence type="ECO:0000259" key="12">
    <source>
        <dbReference type="PROSITE" id="PS50118"/>
    </source>
</evidence>
<reference evidence="15" key="1">
    <citation type="submission" date="2021-01" db="EMBL/GenBank/DDBJ databases">
        <authorList>
            <person name="Corre E."/>
            <person name="Pelletier E."/>
            <person name="Niang G."/>
            <person name="Scheremetjew M."/>
            <person name="Finn R."/>
            <person name="Kale V."/>
            <person name="Holt S."/>
            <person name="Cochrane G."/>
            <person name="Meng A."/>
            <person name="Brown T."/>
            <person name="Cohen L."/>
        </authorList>
    </citation>
    <scope>NUCLEOTIDE SEQUENCE</scope>
    <source>
        <strain evidence="15">Pop2</strain>
    </source>
</reference>
<evidence type="ECO:0000256" key="5">
    <source>
        <dbReference type="ARBA" id="ARBA00022806"/>
    </source>
</evidence>
<accession>A0A6U3W9D1</accession>
<proteinExistence type="inferred from homology"/>
<evidence type="ECO:0000256" key="4">
    <source>
        <dbReference type="ARBA" id="ARBA00022801"/>
    </source>
</evidence>
<dbReference type="CDD" id="cd18793">
    <property type="entry name" value="SF2_C_SNF"/>
    <property type="match status" value="1"/>
</dbReference>
<organism evidence="15">
    <name type="scientific">Ditylum brightwellii</name>
    <dbReference type="NCBI Taxonomy" id="49249"/>
    <lineage>
        <taxon>Eukaryota</taxon>
        <taxon>Sar</taxon>
        <taxon>Stramenopiles</taxon>
        <taxon>Ochrophyta</taxon>
        <taxon>Bacillariophyta</taxon>
        <taxon>Mediophyceae</taxon>
        <taxon>Lithodesmiophycidae</taxon>
        <taxon>Lithodesmiales</taxon>
        <taxon>Lithodesmiaceae</taxon>
        <taxon>Ditylum</taxon>
    </lineage>
</organism>
<keyword evidence="5" id="KW-0347">Helicase</keyword>
<sequence>MVKKNKEDRTGWVAVQPEYSSRSSNDQPASVRPATSAYQFFQREMTATIQAELSSSGEASDVGSLTKAVSSRWQTLDSVRRSRYEDMAREDKLRFLKESHQRDVEMMQRQERLRREREEIIVADDGRRSTRSGRRRAVKKQQRQERKQQKKQKKKKVKRIGSDDDSDYASSGQEKVSDESDYEEESSSYSEGSDESDSSSFDSDDSQPRKSKKKKNQKKPPPRRQPQISAAALAAREKARAEKEEKENYIADCQADLRKDKAQQAKKRLDFLLKQSDIFSHFGNVKEDSEKYLANRRTTRSATEKRDGVSISRRDADAAITGNNDTEELEEGDEHEATFLTSQPSTLGFGQMRAYQLEGLNWMIHLQEHGVNGILADEMGLGKTLQSISILVYMMETLQGNGPHLVVVPKSTLSNWMNEFDRWAPTLNVVRFHGSKEEREILARDTLQPGQRDENRTWNVCITTYEICNLDKQVLNKFAWSYLIIDEAHRLKNEASAFSLTIRTFETRFRLLLTGTPLQNNLHELWALLNFLVPDVFASSEQFDEWFNLDIDDADEKNKLISQLHKILRPFMLRRLKADVEKSLPPKHETILFTGMSAMQKKLYKDILMRDVEMLQGKNSAGSRTAILNIVMQLRKCAGHPYLFPGIEDRSLPPLGEHLIENCGKLVVLDKLLTRLRERGHRVLLFTQMTRILDILEDYMVMRRFPYCRIDGNTSYELREESIEAYNAPNSEKFLFLLSTRAGGLGINLQTADVVILYDSDWNPQADLQAQDRAHRIGQKREVQVFRLVTEHTVEEKIVERAQQKLKLDAMVVQQGRLKDKDKLSRDDLLEAVRFGADKVFKSKDSSITDDDIDMILDLSKKKTQELNEKLQNADKGDMLDFKLDGGGYSAQTFEGVDYSQQSRGSAEAKEAQAQAELLSIMDMGKRERRTVANYNENQLYQRQIAALQGPAKSRRKKELRLPKFLRLPRLDEWQMFDRDALNAIQEEEEEAFRALPPEVQKMSTVKGMAAAAGSASNAEESEKGGAEAENVDAPPTEGADKDDAPKSVIDVEKLPPLLSEEKQLEKKRLLSEGFTDWGRTHYTAFVKASARFGRANYAKIAPEVGKPLSAIKDYAQSFWDDKIGRARFSEHEYDRVIKIIERGEKKLREIEALERGTKILISLFDNPWVELEFSYVNCKDKMFTIEEDRYLLCWAHKFGYGQWGAIKMAIRRSQRFRFDYFLRSLPIDALGRRCEQLMKAAEREVEQLEKQAREELGINNEEEKKDEATRNGDANGSSSTQHTSDLPPIELPTFKEVQAKKRANKERELEEERRQLEKKVEDVEDQMEQIQKRLKVLQEYSKEGYSGTTAQSSEVSDELLPELANLVAKSGPAGILSVANEFVSKHPGLVKKQVCAKIEEIAKKEKREDEGDTRMVWYLLPDYLHLLDVNTLRYLRKSKEDRLRSDEDRKRGGKNGHNHKNGAEGPDGEFVPFPEYDGSDPPRDNKKAFTLFCNATRKEVKSSLDSRERKDKSRVNAILKDRWFSLTDEEKDTWKKWEKWDAKRHDHDVAIFERSERKKRKSKDENARKREFSTSPVQGMNIPKKRKTQESTPDPSSDGRHTPPQGSFSIPKKKRAG</sequence>
<evidence type="ECO:0000256" key="6">
    <source>
        <dbReference type="ARBA" id="ARBA00022840"/>
    </source>
</evidence>
<dbReference type="SUPFAM" id="SSF47095">
    <property type="entry name" value="HMG-box"/>
    <property type="match status" value="2"/>
</dbReference>
<dbReference type="InterPro" id="IPR015195">
    <property type="entry name" value="SLIDE"/>
</dbReference>
<dbReference type="GO" id="GO:0034728">
    <property type="term" value="P:nucleosome organization"/>
    <property type="evidence" value="ECO:0007669"/>
    <property type="project" value="TreeGrafter"/>
</dbReference>
<feature type="DNA-binding region" description="HMG box" evidence="10">
    <location>
        <begin position="31"/>
        <end position="103"/>
    </location>
</feature>
<dbReference type="Pfam" id="PF00271">
    <property type="entry name" value="Helicase_C"/>
    <property type="match status" value="1"/>
</dbReference>
<feature type="region of interest" description="Disordered" evidence="11">
    <location>
        <begin position="1"/>
        <end position="35"/>
    </location>
</feature>
<dbReference type="SUPFAM" id="SSF46689">
    <property type="entry name" value="Homeodomain-like"/>
    <property type="match status" value="1"/>
</dbReference>
<dbReference type="Pfam" id="PF00176">
    <property type="entry name" value="SNF2-rel_dom"/>
    <property type="match status" value="1"/>
</dbReference>
<comment type="similarity">
    <text evidence="2">Belongs to the SNF2/RAD54 helicase family. ISWI subfamily.</text>
</comment>
<feature type="domain" description="HMG box" evidence="12">
    <location>
        <begin position="1483"/>
        <end position="1554"/>
    </location>
</feature>
<dbReference type="GO" id="GO:0004386">
    <property type="term" value="F:helicase activity"/>
    <property type="evidence" value="ECO:0007669"/>
    <property type="project" value="UniProtKB-KW"/>
</dbReference>
<dbReference type="InterPro" id="IPR044754">
    <property type="entry name" value="Isw1/2_DEXHc"/>
</dbReference>
<dbReference type="InterPro" id="IPR049730">
    <property type="entry name" value="SNF2/RAD54-like_C"/>
</dbReference>
<dbReference type="GO" id="GO:0003677">
    <property type="term" value="F:DNA binding"/>
    <property type="evidence" value="ECO:0007669"/>
    <property type="project" value="UniProtKB-UniRule"/>
</dbReference>
<dbReference type="SUPFAM" id="SSF52540">
    <property type="entry name" value="P-loop containing nucleoside triphosphate hydrolases"/>
    <property type="match status" value="2"/>
</dbReference>
<dbReference type="GO" id="GO:0000785">
    <property type="term" value="C:chromatin"/>
    <property type="evidence" value="ECO:0007669"/>
    <property type="project" value="TreeGrafter"/>
</dbReference>
<dbReference type="PROSITE" id="PS51192">
    <property type="entry name" value="HELICASE_ATP_BIND_1"/>
    <property type="match status" value="1"/>
</dbReference>
<feature type="compositionally biased region" description="Basic residues" evidence="11">
    <location>
        <begin position="209"/>
        <end position="222"/>
    </location>
</feature>
<feature type="domain" description="HMG box" evidence="12">
    <location>
        <begin position="31"/>
        <end position="103"/>
    </location>
</feature>
<evidence type="ECO:0000259" key="14">
    <source>
        <dbReference type="PROSITE" id="PS51194"/>
    </source>
</evidence>